<reference evidence="2 3" key="1">
    <citation type="submission" date="2019-08" db="EMBL/GenBank/DDBJ databases">
        <title>Whole genome of Aphis craccivora.</title>
        <authorList>
            <person name="Voronova N.V."/>
            <person name="Shulinski R.S."/>
            <person name="Bandarenka Y.V."/>
            <person name="Zhorov D.G."/>
            <person name="Warner D."/>
        </authorList>
    </citation>
    <scope>NUCLEOTIDE SEQUENCE [LARGE SCALE GENOMIC DNA]</scope>
    <source>
        <strain evidence="2">180601</strain>
        <tissue evidence="2">Whole Body</tissue>
    </source>
</reference>
<organism evidence="2 3">
    <name type="scientific">Aphis craccivora</name>
    <name type="common">Cowpea aphid</name>
    <dbReference type="NCBI Taxonomy" id="307492"/>
    <lineage>
        <taxon>Eukaryota</taxon>
        <taxon>Metazoa</taxon>
        <taxon>Ecdysozoa</taxon>
        <taxon>Arthropoda</taxon>
        <taxon>Hexapoda</taxon>
        <taxon>Insecta</taxon>
        <taxon>Pterygota</taxon>
        <taxon>Neoptera</taxon>
        <taxon>Paraneoptera</taxon>
        <taxon>Hemiptera</taxon>
        <taxon>Sternorrhyncha</taxon>
        <taxon>Aphidomorpha</taxon>
        <taxon>Aphidoidea</taxon>
        <taxon>Aphididae</taxon>
        <taxon>Aphidini</taxon>
        <taxon>Aphis</taxon>
        <taxon>Aphis</taxon>
    </lineage>
</organism>
<sequence length="191" mass="21437">DLKTIQESCPPLGHPDERFKVTILGTLSPAIGGCASSMKYRHDIVPGFNLWLGDAKTGGGSCDEEGLDHYSFECFSKHPLIEDDTIKAWYVTLYDKTARWSGRKDYKCGLYSMLNEDPPLIQMIISANRSCDGLSQRMSNVDHRVPQGYRHFEDGSVGLLFSKDWPQPISGSDVWRKKRSPVTPDSVHNKS</sequence>
<proteinExistence type="predicted"/>
<dbReference type="OrthoDB" id="6607284at2759"/>
<evidence type="ECO:0000256" key="1">
    <source>
        <dbReference type="SAM" id="MobiDB-lite"/>
    </source>
</evidence>
<dbReference type="Proteomes" id="UP000478052">
    <property type="component" value="Unassembled WGS sequence"/>
</dbReference>
<evidence type="ECO:0000313" key="3">
    <source>
        <dbReference type="Proteomes" id="UP000478052"/>
    </source>
</evidence>
<name>A0A6G0YGL4_APHCR</name>
<feature type="non-terminal residue" evidence="2">
    <location>
        <position position="191"/>
    </location>
</feature>
<feature type="non-terminal residue" evidence="2">
    <location>
        <position position="1"/>
    </location>
</feature>
<dbReference type="EMBL" id="VUJU01004182">
    <property type="protein sequence ID" value="KAF0755306.1"/>
    <property type="molecule type" value="Genomic_DNA"/>
</dbReference>
<accession>A0A6G0YGL4</accession>
<comment type="caution">
    <text evidence="2">The sequence shown here is derived from an EMBL/GenBank/DDBJ whole genome shotgun (WGS) entry which is preliminary data.</text>
</comment>
<gene>
    <name evidence="2" type="ORF">FWK35_00019795</name>
</gene>
<evidence type="ECO:0000313" key="2">
    <source>
        <dbReference type="EMBL" id="KAF0755306.1"/>
    </source>
</evidence>
<feature type="region of interest" description="Disordered" evidence="1">
    <location>
        <begin position="168"/>
        <end position="191"/>
    </location>
</feature>
<dbReference type="AlphaFoldDB" id="A0A6G0YGL4"/>
<keyword evidence="3" id="KW-1185">Reference proteome</keyword>
<protein>
    <submittedName>
        <fullName evidence="2">Uncharacterized protein</fullName>
    </submittedName>
</protein>